<evidence type="ECO:0000313" key="2">
    <source>
        <dbReference type="Proteomes" id="UP001183824"/>
    </source>
</evidence>
<dbReference type="Proteomes" id="UP001183824">
    <property type="component" value="Unassembled WGS sequence"/>
</dbReference>
<dbReference type="Gene3D" id="2.60.200.40">
    <property type="match status" value="1"/>
</dbReference>
<dbReference type="EMBL" id="JAVREZ010000346">
    <property type="protein sequence ID" value="MDT0488623.1"/>
    <property type="molecule type" value="Genomic_DNA"/>
</dbReference>
<gene>
    <name evidence="1" type="ORF">RNB18_52230</name>
</gene>
<name>A0ABU2VTJ8_9ACTN</name>
<comment type="caution">
    <text evidence="1">The sequence shown here is derived from an EMBL/GenBank/DDBJ whole genome shotgun (WGS) entry which is preliminary data.</text>
</comment>
<dbReference type="InterPro" id="IPR016064">
    <property type="entry name" value="NAD/diacylglycerol_kinase_sf"/>
</dbReference>
<proteinExistence type="predicted"/>
<organism evidence="1 2">
    <name type="scientific">Streptomyces doebereineriae</name>
    <dbReference type="NCBI Taxonomy" id="3075528"/>
    <lineage>
        <taxon>Bacteria</taxon>
        <taxon>Bacillati</taxon>
        <taxon>Actinomycetota</taxon>
        <taxon>Actinomycetes</taxon>
        <taxon>Kitasatosporales</taxon>
        <taxon>Streptomycetaceae</taxon>
        <taxon>Streptomyces</taxon>
    </lineage>
</organism>
<accession>A0ABU2VTJ8</accession>
<dbReference type="SUPFAM" id="SSF111331">
    <property type="entry name" value="NAD kinase/diacylglycerol kinase-like"/>
    <property type="match status" value="1"/>
</dbReference>
<dbReference type="RefSeq" id="WP_311721081.1">
    <property type="nucleotide sequence ID" value="NZ_JAVREZ010000346.1"/>
</dbReference>
<protein>
    <recommendedName>
        <fullName evidence="3">Diacylglycerol kinase</fullName>
    </recommendedName>
</protein>
<keyword evidence="2" id="KW-1185">Reference proteome</keyword>
<reference evidence="2" key="1">
    <citation type="submission" date="2023-07" db="EMBL/GenBank/DDBJ databases">
        <title>30 novel species of actinomycetes from the DSMZ collection.</title>
        <authorList>
            <person name="Nouioui I."/>
        </authorList>
    </citation>
    <scope>NUCLEOTIDE SEQUENCE [LARGE SCALE GENOMIC DNA]</scope>
    <source>
        <strain evidence="2">DSM 41640</strain>
    </source>
</reference>
<sequence>PDTTFDTGLGVFATTSMNVWANLRLVRHMVARNPRLEAKHLIRDDNVSSVTVTSNTPAACQIDGDYIGRRETMTFTSVPEALSVVAPTKKTD</sequence>
<evidence type="ECO:0008006" key="3">
    <source>
        <dbReference type="Google" id="ProtNLM"/>
    </source>
</evidence>
<feature type="non-terminal residue" evidence="1">
    <location>
        <position position="1"/>
    </location>
</feature>
<evidence type="ECO:0000313" key="1">
    <source>
        <dbReference type="EMBL" id="MDT0488623.1"/>
    </source>
</evidence>